<feature type="region of interest" description="Disordered" evidence="18">
    <location>
        <begin position="807"/>
        <end position="853"/>
    </location>
</feature>
<feature type="domain" description="Helicase ATP-binding" evidence="19">
    <location>
        <begin position="34"/>
        <end position="347"/>
    </location>
</feature>
<evidence type="ECO:0000256" key="10">
    <source>
        <dbReference type="ARBA" id="ARBA00023004"/>
    </source>
</evidence>
<reference evidence="20 21" key="1">
    <citation type="submission" date="2023-09" db="EMBL/GenBank/DDBJ databases">
        <title>Pangenome analysis of Batrachochytrium dendrobatidis and related Chytrids.</title>
        <authorList>
            <person name="Yacoub M.N."/>
            <person name="Stajich J.E."/>
            <person name="James T.Y."/>
        </authorList>
    </citation>
    <scope>NUCLEOTIDE SEQUENCE [LARGE SCALE GENOMIC DNA]</scope>
    <source>
        <strain evidence="20 21">JEL0888</strain>
    </source>
</reference>
<keyword evidence="6" id="KW-0227">DNA damage</keyword>
<dbReference type="Proteomes" id="UP001527925">
    <property type="component" value="Unassembled WGS sequence"/>
</dbReference>
<dbReference type="InterPro" id="IPR045028">
    <property type="entry name" value="DinG/Rad3-like"/>
</dbReference>
<evidence type="ECO:0000313" key="20">
    <source>
        <dbReference type="EMBL" id="KAL2915581.1"/>
    </source>
</evidence>
<sequence>MDPQQPQPQQQQQPPPPPPRARPAQPAGAVVDAAGVLVRFPHTPYAAQAALMRTVVAALQRGEHALVESPTGTGKTLSLLCAALAWRDAVARWRAEALAAAPPLGARAPPPPPAARARLDALARAAFAAPHAAAVAAAPPAPPQLLYASRTHSQLAQVAAELRACGYAAVACVLGSRDQMCISHPVMAAPAPLRSGICRAKVIKKQCAFHAAAQDSAIQAAVAAQIMDIEDLVAFGKQKAACPYYISSNSLPTADVVLLPYNYLIEPTARKSQNINLKNAIVIFDEAHNLEASCNEATSAEISSDELAHAIREVEIAVSVFTAVDYRPSRETADLTEDDLSFLKDKLARFAEKLAAVQLNRNTRDLVESSVFLFALLDDIGIGLDNQAYLTKVINSCVDLLTHDHKRAKIKNMVHLRRLSNLIATAFKALSEGDTPLSHYKVYIKAQDPLENIAQSRRSSMPKLPLNITLSFWCFSSSVAMQELVRLGARSIILASGTLSPLSSFAEELGIPFAHVLENPHVIDSSQIFVNVVPVGPKNVRLSSSYKNKSSPDYFPELGRCIVETARVVPDGVLVFFTSYSRLVEAIEVWKRKSSQSPVSIWDQLTAIKQPVIEPRNKHEFNRAIQDFECKLDDASGRPPIFFAVCRGKASEGIDFSDRKARAVIICGIPYPAFQDPRVKLKQEVLNEAAPDGSKTRGMAWYSQQASRAVNQAIGRVIRHRKDYGAILLCDERFSYDRVIQELPKWVRSQVQKPKTFADSITGLQSFFGNVGKSTSSALAPSSQQDPGVLYDDATALSSSGKLVPVTQVHSSPVDPLQVGSAADRPSKRPSDDPLADPSKFRKVPWLPPQSHSFHQTVEQKLASVSYPRRPATDGMLRRTLDADGGLLARSGNVFDSRFSAHSFGIVGAEPLLRPAVFFEPQPVRQTEPALPPAAAMNAVSKPALTKPPTTNLDPADYLKRIRDVSTPTQFSAFKKHLSKYRAREIPIETLISFAAGFFVEQLSAAHPMDRCMLLARGFRHFIGRKHVDAFDLEVDTRRAIVAGSIRTRS</sequence>
<evidence type="ECO:0000256" key="13">
    <source>
        <dbReference type="ARBA" id="ARBA00023204"/>
    </source>
</evidence>
<evidence type="ECO:0000256" key="8">
    <source>
        <dbReference type="ARBA" id="ARBA00022806"/>
    </source>
</evidence>
<dbReference type="InterPro" id="IPR010614">
    <property type="entry name" value="RAD3-like_helicase_DEAD"/>
</dbReference>
<feature type="compositionally biased region" description="Low complexity" evidence="18">
    <location>
        <begin position="1"/>
        <end position="12"/>
    </location>
</feature>
<comment type="catalytic activity">
    <reaction evidence="17">
        <text>ATP + H2O = ADP + phosphate + H(+)</text>
        <dbReference type="Rhea" id="RHEA:13065"/>
        <dbReference type="ChEBI" id="CHEBI:15377"/>
        <dbReference type="ChEBI" id="CHEBI:15378"/>
        <dbReference type="ChEBI" id="CHEBI:30616"/>
        <dbReference type="ChEBI" id="CHEBI:43474"/>
        <dbReference type="ChEBI" id="CHEBI:456216"/>
        <dbReference type="EC" id="5.6.2.3"/>
    </reaction>
</comment>
<name>A0ABR4N7S6_9FUNG</name>
<dbReference type="Pfam" id="PF06733">
    <property type="entry name" value="DEAD_2"/>
    <property type="match status" value="1"/>
</dbReference>
<evidence type="ECO:0000256" key="4">
    <source>
        <dbReference type="ARBA" id="ARBA00022723"/>
    </source>
</evidence>
<evidence type="ECO:0000256" key="2">
    <source>
        <dbReference type="ARBA" id="ARBA00004123"/>
    </source>
</evidence>
<dbReference type="EC" id="5.6.2.3" evidence="16"/>
<keyword evidence="3" id="KW-0004">4Fe-4S</keyword>
<evidence type="ECO:0000256" key="16">
    <source>
        <dbReference type="ARBA" id="ARBA00044969"/>
    </source>
</evidence>
<dbReference type="InterPro" id="IPR014013">
    <property type="entry name" value="Helic_SF1/SF2_ATP-bd_DinG/Rad3"/>
</dbReference>
<evidence type="ECO:0000256" key="6">
    <source>
        <dbReference type="ARBA" id="ARBA00022763"/>
    </source>
</evidence>
<keyword evidence="9" id="KW-0067">ATP-binding</keyword>
<evidence type="ECO:0000256" key="1">
    <source>
        <dbReference type="ARBA" id="ARBA00001966"/>
    </source>
</evidence>
<evidence type="ECO:0000256" key="14">
    <source>
        <dbReference type="ARBA" id="ARBA00023235"/>
    </source>
</evidence>
<evidence type="ECO:0000256" key="15">
    <source>
        <dbReference type="ARBA" id="ARBA00023242"/>
    </source>
</evidence>
<evidence type="ECO:0000256" key="11">
    <source>
        <dbReference type="ARBA" id="ARBA00023014"/>
    </source>
</evidence>
<evidence type="ECO:0000256" key="9">
    <source>
        <dbReference type="ARBA" id="ARBA00022840"/>
    </source>
</evidence>
<dbReference type="Pfam" id="PF23109">
    <property type="entry name" value="ARCH_RTEL1"/>
    <property type="match status" value="1"/>
</dbReference>
<dbReference type="EMBL" id="JADGIZ020000022">
    <property type="protein sequence ID" value="KAL2915581.1"/>
    <property type="molecule type" value="Genomic_DNA"/>
</dbReference>
<evidence type="ECO:0000259" key="19">
    <source>
        <dbReference type="PROSITE" id="PS51193"/>
    </source>
</evidence>
<dbReference type="NCBIfam" id="TIGR00604">
    <property type="entry name" value="rad3"/>
    <property type="match status" value="1"/>
</dbReference>
<dbReference type="PANTHER" id="PTHR11472">
    <property type="entry name" value="DNA REPAIR DEAD HELICASE RAD3/XP-D SUBFAMILY MEMBER"/>
    <property type="match status" value="1"/>
</dbReference>
<keyword evidence="4" id="KW-0479">Metal-binding</keyword>
<comment type="caution">
    <text evidence="20">The sequence shown here is derived from an EMBL/GenBank/DDBJ whole genome shotgun (WGS) entry which is preliminary data.</text>
</comment>
<dbReference type="CDD" id="cd18788">
    <property type="entry name" value="SF2_C_XPD"/>
    <property type="match status" value="1"/>
</dbReference>
<comment type="subcellular location">
    <subcellularLocation>
        <location evidence="2">Nucleus</location>
    </subcellularLocation>
</comment>
<dbReference type="PANTHER" id="PTHR11472:SF34">
    <property type="entry name" value="REGULATOR OF TELOMERE ELONGATION HELICASE 1"/>
    <property type="match status" value="1"/>
</dbReference>
<evidence type="ECO:0000256" key="18">
    <source>
        <dbReference type="SAM" id="MobiDB-lite"/>
    </source>
</evidence>
<feature type="region of interest" description="Disordered" evidence="18">
    <location>
        <begin position="1"/>
        <end position="28"/>
    </location>
</feature>
<keyword evidence="10" id="KW-0408">Iron</keyword>
<dbReference type="SMART" id="SM00491">
    <property type="entry name" value="HELICc2"/>
    <property type="match status" value="1"/>
</dbReference>
<dbReference type="InterPro" id="IPR006554">
    <property type="entry name" value="Helicase-like_DEXD_c2"/>
</dbReference>
<protein>
    <recommendedName>
        <fullName evidence="16">DNA 5'-3' helicase</fullName>
        <ecNumber evidence="16">5.6.2.3</ecNumber>
    </recommendedName>
</protein>
<dbReference type="Gene3D" id="3.40.50.300">
    <property type="entry name" value="P-loop containing nucleotide triphosphate hydrolases"/>
    <property type="match status" value="2"/>
</dbReference>
<evidence type="ECO:0000313" key="21">
    <source>
        <dbReference type="Proteomes" id="UP001527925"/>
    </source>
</evidence>
<dbReference type="InterPro" id="IPR027417">
    <property type="entry name" value="P-loop_NTPase"/>
</dbReference>
<dbReference type="SUPFAM" id="SSF52540">
    <property type="entry name" value="P-loop containing nucleoside triphosphate hydrolases"/>
    <property type="match status" value="1"/>
</dbReference>
<dbReference type="InterPro" id="IPR057498">
    <property type="entry name" value="Rtel1_ARCH"/>
</dbReference>
<dbReference type="InterPro" id="IPR013020">
    <property type="entry name" value="Rad3/Chl1-like"/>
</dbReference>
<dbReference type="Pfam" id="PF13307">
    <property type="entry name" value="Helicase_C_2"/>
    <property type="match status" value="1"/>
</dbReference>
<keyword evidence="5" id="KW-0547">Nucleotide-binding</keyword>
<keyword evidence="15" id="KW-0539">Nucleus</keyword>
<evidence type="ECO:0000256" key="3">
    <source>
        <dbReference type="ARBA" id="ARBA00022485"/>
    </source>
</evidence>
<dbReference type="PROSITE" id="PS51193">
    <property type="entry name" value="HELICASE_ATP_BIND_2"/>
    <property type="match status" value="1"/>
</dbReference>
<keyword evidence="7" id="KW-0378">Hydrolase</keyword>
<keyword evidence="14" id="KW-0413">Isomerase</keyword>
<evidence type="ECO:0000256" key="7">
    <source>
        <dbReference type="ARBA" id="ARBA00022801"/>
    </source>
</evidence>
<proteinExistence type="predicted"/>
<evidence type="ECO:0000256" key="5">
    <source>
        <dbReference type="ARBA" id="ARBA00022741"/>
    </source>
</evidence>
<dbReference type="SMART" id="SM00488">
    <property type="entry name" value="DEXDc2"/>
    <property type="match status" value="1"/>
</dbReference>
<keyword evidence="11" id="KW-0411">Iron-sulfur</keyword>
<evidence type="ECO:0000256" key="12">
    <source>
        <dbReference type="ARBA" id="ARBA00023125"/>
    </source>
</evidence>
<organism evidence="20 21">
    <name type="scientific">Polyrhizophydium stewartii</name>
    <dbReference type="NCBI Taxonomy" id="2732419"/>
    <lineage>
        <taxon>Eukaryota</taxon>
        <taxon>Fungi</taxon>
        <taxon>Fungi incertae sedis</taxon>
        <taxon>Chytridiomycota</taxon>
        <taxon>Chytridiomycota incertae sedis</taxon>
        <taxon>Chytridiomycetes</taxon>
        <taxon>Rhizophydiales</taxon>
        <taxon>Rhizophydiales incertae sedis</taxon>
        <taxon>Polyrhizophydium</taxon>
    </lineage>
</organism>
<keyword evidence="12" id="KW-0238">DNA-binding</keyword>
<keyword evidence="21" id="KW-1185">Reference proteome</keyword>
<comment type="cofactor">
    <cofactor evidence="1">
        <name>[4Fe-4S] cluster</name>
        <dbReference type="ChEBI" id="CHEBI:49883"/>
    </cofactor>
</comment>
<evidence type="ECO:0000256" key="17">
    <source>
        <dbReference type="ARBA" id="ARBA00048954"/>
    </source>
</evidence>
<keyword evidence="13" id="KW-0234">DNA repair</keyword>
<keyword evidence="8" id="KW-0347">Helicase</keyword>
<accession>A0ABR4N7S6</accession>
<dbReference type="InterPro" id="IPR006555">
    <property type="entry name" value="ATP-dep_Helicase_C"/>
</dbReference>
<gene>
    <name evidence="20" type="ORF">HK105_204765</name>
</gene>